<dbReference type="InterPro" id="IPR006162">
    <property type="entry name" value="Ppantetheine_attach_site"/>
</dbReference>
<proteinExistence type="predicted"/>
<sequence length="135" mass="15324">MILYISDDNEVLWSHSDNSVKELAYYIDDPKCIRVPDDIVIPIVPQDDFMYKWVYHEELQSVTLERLGKKPLTEKALIERTYGLCLQSGEDSLMSMELSLDTNGKVTTAGGDSLLLMELLTAIDEKLNQLLGQKV</sequence>
<dbReference type="AlphaFoldDB" id="A0AA42DN30"/>
<dbReference type="RefSeq" id="WP_271012045.1">
    <property type="nucleotide sequence ID" value="NZ_JAQIFT010000040.1"/>
</dbReference>
<dbReference type="EMBL" id="JAQIFT010000040">
    <property type="protein sequence ID" value="MDA3731683.1"/>
    <property type="molecule type" value="Genomic_DNA"/>
</dbReference>
<keyword evidence="2" id="KW-1185">Reference proteome</keyword>
<dbReference type="PROSITE" id="PS00012">
    <property type="entry name" value="PHOSPHOPANTETHEINE"/>
    <property type="match status" value="1"/>
</dbReference>
<reference evidence="1" key="1">
    <citation type="journal article" date="2023" name="Int. J. Syst. Evol. Microbiol.">
        <title>&lt;i&gt;Holtiella tumoricola&lt;/i&gt; gen. nov. sp. nov., isolated from a human clinical sample.</title>
        <authorList>
            <person name="Allen-Vercoe E."/>
            <person name="Daigneault M.C."/>
            <person name="Vancuren S.J."/>
            <person name="Cochrane K."/>
            <person name="O'Neal L.L."/>
            <person name="Sankaranarayanan K."/>
            <person name="Lawson P.A."/>
        </authorList>
    </citation>
    <scope>NUCLEOTIDE SEQUENCE</scope>
    <source>
        <strain evidence="1">CC70A</strain>
    </source>
</reference>
<organism evidence="1 2">
    <name type="scientific">Holtiella tumoricola</name>
    <dbReference type="NCBI Taxonomy" id="3018743"/>
    <lineage>
        <taxon>Bacteria</taxon>
        <taxon>Bacillati</taxon>
        <taxon>Bacillota</taxon>
        <taxon>Clostridia</taxon>
        <taxon>Lachnospirales</taxon>
        <taxon>Cellulosilyticaceae</taxon>
        <taxon>Holtiella</taxon>
    </lineage>
</organism>
<evidence type="ECO:0000313" key="1">
    <source>
        <dbReference type="EMBL" id="MDA3731683.1"/>
    </source>
</evidence>
<comment type="caution">
    <text evidence="1">The sequence shown here is derived from an EMBL/GenBank/DDBJ whole genome shotgun (WGS) entry which is preliminary data.</text>
</comment>
<name>A0AA42DN30_9FIRM</name>
<dbReference type="Proteomes" id="UP001169242">
    <property type="component" value="Unassembled WGS sequence"/>
</dbReference>
<evidence type="ECO:0000313" key="2">
    <source>
        <dbReference type="Proteomes" id="UP001169242"/>
    </source>
</evidence>
<protein>
    <submittedName>
        <fullName evidence="1">Uncharacterized protein</fullName>
    </submittedName>
</protein>
<accession>A0AA42DN30</accession>
<gene>
    <name evidence="1" type="ORF">PBV87_09360</name>
</gene>